<protein>
    <submittedName>
        <fullName evidence="1">12498_t:CDS:1</fullName>
    </submittedName>
</protein>
<gene>
    <name evidence="1" type="ORF">RPERSI_LOCUS26205</name>
</gene>
<accession>A0ACA9S4P5</accession>
<name>A0ACA9S4P5_9GLOM</name>
<sequence>NTTIPHPGIFACVRDYIGILAHKQPFGVMYISQLITLMKNDVNLFT</sequence>
<reference evidence="1" key="1">
    <citation type="submission" date="2021-06" db="EMBL/GenBank/DDBJ databases">
        <authorList>
            <person name="Kallberg Y."/>
            <person name="Tangrot J."/>
            <person name="Rosling A."/>
        </authorList>
    </citation>
    <scope>NUCLEOTIDE SEQUENCE</scope>
    <source>
        <strain evidence="1">MA461A</strain>
    </source>
</reference>
<comment type="caution">
    <text evidence="1">The sequence shown here is derived from an EMBL/GenBank/DDBJ whole genome shotgun (WGS) entry which is preliminary data.</text>
</comment>
<evidence type="ECO:0000313" key="2">
    <source>
        <dbReference type="Proteomes" id="UP000789920"/>
    </source>
</evidence>
<evidence type="ECO:0000313" key="1">
    <source>
        <dbReference type="EMBL" id="CAG8824281.1"/>
    </source>
</evidence>
<organism evidence="1 2">
    <name type="scientific">Racocetra persica</name>
    <dbReference type="NCBI Taxonomy" id="160502"/>
    <lineage>
        <taxon>Eukaryota</taxon>
        <taxon>Fungi</taxon>
        <taxon>Fungi incertae sedis</taxon>
        <taxon>Mucoromycota</taxon>
        <taxon>Glomeromycotina</taxon>
        <taxon>Glomeromycetes</taxon>
        <taxon>Diversisporales</taxon>
        <taxon>Gigasporaceae</taxon>
        <taxon>Racocetra</taxon>
    </lineage>
</organism>
<dbReference type="Proteomes" id="UP000789920">
    <property type="component" value="Unassembled WGS sequence"/>
</dbReference>
<proteinExistence type="predicted"/>
<keyword evidence="2" id="KW-1185">Reference proteome</keyword>
<feature type="non-terminal residue" evidence="1">
    <location>
        <position position="1"/>
    </location>
</feature>
<feature type="non-terminal residue" evidence="1">
    <location>
        <position position="46"/>
    </location>
</feature>
<dbReference type="EMBL" id="CAJVQC010088712">
    <property type="protein sequence ID" value="CAG8824281.1"/>
    <property type="molecule type" value="Genomic_DNA"/>
</dbReference>